<protein>
    <submittedName>
        <fullName evidence="2">Uncharacterized protein</fullName>
    </submittedName>
</protein>
<feature type="region of interest" description="Disordered" evidence="1">
    <location>
        <begin position="1"/>
        <end position="24"/>
    </location>
</feature>
<proteinExistence type="predicted"/>
<dbReference type="EMBL" id="OW240918">
    <property type="protein sequence ID" value="CAH2305424.1"/>
    <property type="molecule type" value="Genomic_DNA"/>
</dbReference>
<organism evidence="2 3">
    <name type="scientific">Pelobates cultripes</name>
    <name type="common">Western spadefoot toad</name>
    <dbReference type="NCBI Taxonomy" id="61616"/>
    <lineage>
        <taxon>Eukaryota</taxon>
        <taxon>Metazoa</taxon>
        <taxon>Chordata</taxon>
        <taxon>Craniata</taxon>
        <taxon>Vertebrata</taxon>
        <taxon>Euteleostomi</taxon>
        <taxon>Amphibia</taxon>
        <taxon>Batrachia</taxon>
        <taxon>Anura</taxon>
        <taxon>Pelobatoidea</taxon>
        <taxon>Pelobatidae</taxon>
        <taxon>Pelobates</taxon>
    </lineage>
</organism>
<keyword evidence="3" id="KW-1185">Reference proteome</keyword>
<evidence type="ECO:0000256" key="1">
    <source>
        <dbReference type="SAM" id="MobiDB-lite"/>
    </source>
</evidence>
<dbReference type="Proteomes" id="UP001295444">
    <property type="component" value="Chromosome 07"/>
</dbReference>
<gene>
    <name evidence="2" type="ORF">PECUL_23A008749</name>
</gene>
<feature type="non-terminal residue" evidence="2">
    <location>
        <position position="91"/>
    </location>
</feature>
<dbReference type="AlphaFoldDB" id="A0AAD1WDU7"/>
<evidence type="ECO:0000313" key="3">
    <source>
        <dbReference type="Proteomes" id="UP001295444"/>
    </source>
</evidence>
<name>A0AAD1WDU7_PELCU</name>
<feature type="region of interest" description="Disordered" evidence="1">
    <location>
        <begin position="41"/>
        <end position="91"/>
    </location>
</feature>
<feature type="compositionally biased region" description="Basic and acidic residues" evidence="1">
    <location>
        <begin position="41"/>
        <end position="65"/>
    </location>
</feature>
<reference evidence="2" key="1">
    <citation type="submission" date="2022-03" db="EMBL/GenBank/DDBJ databases">
        <authorList>
            <person name="Alioto T."/>
            <person name="Alioto T."/>
            <person name="Gomez Garrido J."/>
        </authorList>
    </citation>
    <scope>NUCLEOTIDE SEQUENCE</scope>
</reference>
<accession>A0AAD1WDU7</accession>
<sequence>ETQVQWIDNPLQTQPSQVPESHTGDLEIYEDVGAFICRKARKEEAGSGVRRSDGLEWQQRSEFKSQAESQKPGNPELRAGCQKPRVRDKKH</sequence>
<evidence type="ECO:0000313" key="2">
    <source>
        <dbReference type="EMBL" id="CAH2305424.1"/>
    </source>
</evidence>
<feature type="compositionally biased region" description="Polar residues" evidence="1">
    <location>
        <begin position="1"/>
        <end position="20"/>
    </location>
</feature>
<feature type="non-terminal residue" evidence="2">
    <location>
        <position position="1"/>
    </location>
</feature>